<organism evidence="1 2">
    <name type="scientific">Streptomyces benahoarensis</name>
    <dbReference type="NCBI Taxonomy" id="2595054"/>
    <lineage>
        <taxon>Bacteria</taxon>
        <taxon>Bacillati</taxon>
        <taxon>Actinomycetota</taxon>
        <taxon>Actinomycetes</taxon>
        <taxon>Kitasatosporales</taxon>
        <taxon>Streptomycetaceae</taxon>
        <taxon>Streptomyces</taxon>
    </lineage>
</organism>
<name>A0A553Z977_9ACTN</name>
<sequence length="73" mass="8121">MEHEMRAEYEDGVTPGPESPVKIWHMVRFEGIKAMCGRILGESAATQPADLWGTPEGEPFCHSCGAMYLREVP</sequence>
<reference evidence="1 2" key="1">
    <citation type="submission" date="2019-07" db="EMBL/GenBank/DDBJ databases">
        <title>Draft genome for Streptomyces benahoarensis MZ03-48.</title>
        <authorList>
            <person name="Gonzalez-Pimentel J.L."/>
        </authorList>
    </citation>
    <scope>NUCLEOTIDE SEQUENCE [LARGE SCALE GENOMIC DNA]</scope>
    <source>
        <strain evidence="1 2">MZ03-48</strain>
    </source>
</reference>
<dbReference type="Proteomes" id="UP000320888">
    <property type="component" value="Unassembled WGS sequence"/>
</dbReference>
<proteinExistence type="predicted"/>
<accession>A0A553Z977</accession>
<protein>
    <submittedName>
        <fullName evidence="1">Uncharacterized protein</fullName>
    </submittedName>
</protein>
<keyword evidence="2" id="KW-1185">Reference proteome</keyword>
<dbReference type="EMBL" id="VKLS01000221">
    <property type="protein sequence ID" value="TSB37998.1"/>
    <property type="molecule type" value="Genomic_DNA"/>
</dbReference>
<evidence type="ECO:0000313" key="2">
    <source>
        <dbReference type="Proteomes" id="UP000320888"/>
    </source>
</evidence>
<dbReference type="OrthoDB" id="3854519at2"/>
<dbReference type="AlphaFoldDB" id="A0A553Z977"/>
<gene>
    <name evidence="1" type="ORF">FNZ23_17725</name>
</gene>
<evidence type="ECO:0000313" key="1">
    <source>
        <dbReference type="EMBL" id="TSB37998.1"/>
    </source>
</evidence>
<comment type="caution">
    <text evidence="1">The sequence shown here is derived from an EMBL/GenBank/DDBJ whole genome shotgun (WGS) entry which is preliminary data.</text>
</comment>
<dbReference type="RefSeq" id="WP_143943424.1">
    <property type="nucleotide sequence ID" value="NZ_VKLS01000221.1"/>
</dbReference>